<keyword evidence="2" id="KW-1185">Reference proteome</keyword>
<evidence type="ECO:0000313" key="1">
    <source>
        <dbReference type="EMBL" id="BAS84485.1"/>
    </source>
</evidence>
<sequence length="69" mass="7401">TPNPPRSPRPPHDLLRATSILLPVASLKALRYPAARRCRSCYVDLAAGFATGTASRPARAGTEVGENRM</sequence>
<dbReference type="EMBL" id="AP014959">
    <property type="protein sequence ID" value="BAS84485.1"/>
    <property type="molecule type" value="Genomic_DNA"/>
</dbReference>
<organism evidence="1 2">
    <name type="scientific">Oryza sativa subsp. japonica</name>
    <name type="common">Rice</name>
    <dbReference type="NCBI Taxonomy" id="39947"/>
    <lineage>
        <taxon>Eukaryota</taxon>
        <taxon>Viridiplantae</taxon>
        <taxon>Streptophyta</taxon>
        <taxon>Embryophyta</taxon>
        <taxon>Tracheophyta</taxon>
        <taxon>Spermatophyta</taxon>
        <taxon>Magnoliopsida</taxon>
        <taxon>Liliopsida</taxon>
        <taxon>Poales</taxon>
        <taxon>Poaceae</taxon>
        <taxon>BOP clade</taxon>
        <taxon>Oryzoideae</taxon>
        <taxon>Oryzeae</taxon>
        <taxon>Oryzinae</taxon>
        <taxon>Oryza</taxon>
        <taxon>Oryza sativa</taxon>
    </lineage>
</organism>
<dbReference type="Gramene" id="Os03t0387500-01">
    <property type="protein sequence ID" value="Os03t0387500-01"/>
    <property type="gene ID" value="Os03g0387500"/>
</dbReference>
<feature type="non-terminal residue" evidence="1">
    <location>
        <position position="1"/>
    </location>
</feature>
<reference evidence="1 2" key="3">
    <citation type="journal article" date="2013" name="Rice">
        <title>Improvement of the Oryza sativa Nipponbare reference genome using next generation sequence and optical map data.</title>
        <authorList>
            <person name="Kawahara Y."/>
            <person name="de la Bastide M."/>
            <person name="Hamilton J.P."/>
            <person name="Kanamori H."/>
            <person name="McCombie W.R."/>
            <person name="Ouyang S."/>
            <person name="Schwartz D.C."/>
            <person name="Tanaka T."/>
            <person name="Wu J."/>
            <person name="Zhou S."/>
            <person name="Childs K.L."/>
            <person name="Davidson R.M."/>
            <person name="Lin H."/>
            <person name="Quesada-Ocampo L."/>
            <person name="Vaillancourt B."/>
            <person name="Sakai H."/>
            <person name="Lee S.S."/>
            <person name="Kim J."/>
            <person name="Numa H."/>
            <person name="Itoh T."/>
            <person name="Buell C.R."/>
            <person name="Matsumoto T."/>
        </authorList>
    </citation>
    <scope>NUCLEOTIDE SEQUENCE [LARGE SCALE GENOMIC DNA]</scope>
    <source>
        <strain evidence="2">cv. Nipponbare</strain>
    </source>
</reference>
<protein>
    <submittedName>
        <fullName evidence="1">Os03g0387500 protein</fullName>
    </submittedName>
</protein>
<accession>A0A0P0VY89</accession>
<proteinExistence type="predicted"/>
<dbReference type="PaxDb" id="39947-A0A0P0VY89"/>
<reference evidence="2" key="1">
    <citation type="journal article" date="2005" name="Nature">
        <title>The map-based sequence of the rice genome.</title>
        <authorList>
            <consortium name="International rice genome sequencing project (IRGSP)"/>
            <person name="Matsumoto T."/>
            <person name="Wu J."/>
            <person name="Kanamori H."/>
            <person name="Katayose Y."/>
            <person name="Fujisawa M."/>
            <person name="Namiki N."/>
            <person name="Mizuno H."/>
            <person name="Yamamoto K."/>
            <person name="Antonio B.A."/>
            <person name="Baba T."/>
            <person name="Sakata K."/>
            <person name="Nagamura Y."/>
            <person name="Aoki H."/>
            <person name="Arikawa K."/>
            <person name="Arita K."/>
            <person name="Bito T."/>
            <person name="Chiden Y."/>
            <person name="Fujitsuka N."/>
            <person name="Fukunaka R."/>
            <person name="Hamada M."/>
            <person name="Harada C."/>
            <person name="Hayashi A."/>
            <person name="Hijishita S."/>
            <person name="Honda M."/>
            <person name="Hosokawa S."/>
            <person name="Ichikawa Y."/>
            <person name="Idonuma A."/>
            <person name="Iijima M."/>
            <person name="Ikeda M."/>
            <person name="Ikeno M."/>
            <person name="Ito K."/>
            <person name="Ito S."/>
            <person name="Ito T."/>
            <person name="Ito Y."/>
            <person name="Ito Y."/>
            <person name="Iwabuchi A."/>
            <person name="Kamiya K."/>
            <person name="Karasawa W."/>
            <person name="Kurita K."/>
            <person name="Katagiri S."/>
            <person name="Kikuta A."/>
            <person name="Kobayashi H."/>
            <person name="Kobayashi N."/>
            <person name="Machita K."/>
            <person name="Maehara T."/>
            <person name="Masukawa M."/>
            <person name="Mizubayashi T."/>
            <person name="Mukai Y."/>
            <person name="Nagasaki H."/>
            <person name="Nagata Y."/>
            <person name="Naito S."/>
            <person name="Nakashima M."/>
            <person name="Nakama Y."/>
            <person name="Nakamichi Y."/>
            <person name="Nakamura M."/>
            <person name="Meguro A."/>
            <person name="Negishi M."/>
            <person name="Ohta I."/>
            <person name="Ohta T."/>
            <person name="Okamoto M."/>
            <person name="Ono N."/>
            <person name="Saji S."/>
            <person name="Sakaguchi M."/>
            <person name="Sakai K."/>
            <person name="Shibata M."/>
            <person name="Shimokawa T."/>
            <person name="Song J."/>
            <person name="Takazaki Y."/>
            <person name="Terasawa K."/>
            <person name="Tsugane M."/>
            <person name="Tsuji K."/>
            <person name="Ueda S."/>
            <person name="Waki K."/>
            <person name="Yamagata H."/>
            <person name="Yamamoto M."/>
            <person name="Yamamoto S."/>
            <person name="Yamane H."/>
            <person name="Yoshiki S."/>
            <person name="Yoshihara R."/>
            <person name="Yukawa K."/>
            <person name="Zhong H."/>
            <person name="Yano M."/>
            <person name="Yuan Q."/>
            <person name="Ouyang S."/>
            <person name="Liu J."/>
            <person name="Jones K.M."/>
            <person name="Gansberger K."/>
            <person name="Moffat K."/>
            <person name="Hill J."/>
            <person name="Bera J."/>
            <person name="Fadrosh D."/>
            <person name="Jin S."/>
            <person name="Johri S."/>
            <person name="Kim M."/>
            <person name="Overton L."/>
            <person name="Reardon M."/>
            <person name="Tsitrin T."/>
            <person name="Vuong H."/>
            <person name="Weaver B."/>
            <person name="Ciecko A."/>
            <person name="Tallon L."/>
            <person name="Jackson J."/>
            <person name="Pai G."/>
            <person name="Aken S.V."/>
            <person name="Utterback T."/>
            <person name="Reidmuller S."/>
            <person name="Feldblyum T."/>
            <person name="Hsiao J."/>
            <person name="Zismann V."/>
            <person name="Iobst S."/>
            <person name="de Vazeille A.R."/>
            <person name="Buell C.R."/>
            <person name="Ying K."/>
            <person name="Li Y."/>
            <person name="Lu T."/>
            <person name="Huang Y."/>
            <person name="Zhao Q."/>
            <person name="Feng Q."/>
            <person name="Zhang L."/>
            <person name="Zhu J."/>
            <person name="Weng Q."/>
            <person name="Mu J."/>
            <person name="Lu Y."/>
            <person name="Fan D."/>
            <person name="Liu Y."/>
            <person name="Guan J."/>
            <person name="Zhang Y."/>
            <person name="Yu S."/>
            <person name="Liu X."/>
            <person name="Zhang Y."/>
            <person name="Hong G."/>
            <person name="Han B."/>
            <person name="Choisne N."/>
            <person name="Demange N."/>
            <person name="Orjeda G."/>
            <person name="Samain S."/>
            <person name="Cattolico L."/>
            <person name="Pelletier E."/>
            <person name="Couloux A."/>
            <person name="Segurens B."/>
            <person name="Wincker P."/>
            <person name="D'Hont A."/>
            <person name="Scarpelli C."/>
            <person name="Weissenbach J."/>
            <person name="Salanoubat M."/>
            <person name="Quetier F."/>
            <person name="Yu Y."/>
            <person name="Kim H.R."/>
            <person name="Rambo T."/>
            <person name="Currie J."/>
            <person name="Collura K."/>
            <person name="Luo M."/>
            <person name="Yang T."/>
            <person name="Ammiraju J.S.S."/>
            <person name="Engler F."/>
            <person name="Soderlund C."/>
            <person name="Wing R.A."/>
            <person name="Palmer L.E."/>
            <person name="de la Bastide M."/>
            <person name="Spiegel L."/>
            <person name="Nascimento L."/>
            <person name="Zutavern T."/>
            <person name="O'Shaughnessy A."/>
            <person name="Dike S."/>
            <person name="Dedhia N."/>
            <person name="Preston R."/>
            <person name="Balija V."/>
            <person name="McCombie W.R."/>
            <person name="Chow T."/>
            <person name="Chen H."/>
            <person name="Chung M."/>
            <person name="Chen C."/>
            <person name="Shaw J."/>
            <person name="Wu H."/>
            <person name="Hsiao K."/>
            <person name="Chao Y."/>
            <person name="Chu M."/>
            <person name="Cheng C."/>
            <person name="Hour A."/>
            <person name="Lee P."/>
            <person name="Lin S."/>
            <person name="Lin Y."/>
            <person name="Liou J."/>
            <person name="Liu S."/>
            <person name="Hsing Y."/>
            <person name="Raghuvanshi S."/>
            <person name="Mohanty A."/>
            <person name="Bharti A.K."/>
            <person name="Gaur A."/>
            <person name="Gupta V."/>
            <person name="Kumar D."/>
            <person name="Ravi V."/>
            <person name="Vij S."/>
            <person name="Kapur A."/>
            <person name="Khurana P."/>
            <person name="Khurana P."/>
            <person name="Khurana J.P."/>
            <person name="Tyagi A.K."/>
            <person name="Gaikwad K."/>
            <person name="Singh A."/>
            <person name="Dalal V."/>
            <person name="Srivastava S."/>
            <person name="Dixit A."/>
            <person name="Pal A.K."/>
            <person name="Ghazi I.A."/>
            <person name="Yadav M."/>
            <person name="Pandit A."/>
            <person name="Bhargava A."/>
            <person name="Sureshbabu K."/>
            <person name="Batra K."/>
            <person name="Sharma T.R."/>
            <person name="Mohapatra T."/>
            <person name="Singh N.K."/>
            <person name="Messing J."/>
            <person name="Nelson A.B."/>
            <person name="Fuks G."/>
            <person name="Kavchok S."/>
            <person name="Keizer G."/>
            <person name="Linton E."/>
            <person name="Llaca V."/>
            <person name="Song R."/>
            <person name="Tanyolac B."/>
            <person name="Young S."/>
            <person name="Ho-Il K."/>
            <person name="Hahn J.H."/>
            <person name="Sangsakoo G."/>
            <person name="Vanavichit A."/>
            <person name="de Mattos Luiz.A.T."/>
            <person name="Zimmer P.D."/>
            <person name="Malone G."/>
            <person name="Dellagostin O."/>
            <person name="de Oliveira A.C."/>
            <person name="Bevan M."/>
            <person name="Bancroft I."/>
            <person name="Minx P."/>
            <person name="Cordum H."/>
            <person name="Wilson R."/>
            <person name="Cheng Z."/>
            <person name="Jin W."/>
            <person name="Jiang J."/>
            <person name="Leong S.A."/>
            <person name="Iwama H."/>
            <person name="Gojobori T."/>
            <person name="Itoh T."/>
            <person name="Niimura Y."/>
            <person name="Fujii Y."/>
            <person name="Habara T."/>
            <person name="Sakai H."/>
            <person name="Sato Y."/>
            <person name="Wilson G."/>
            <person name="Kumar K."/>
            <person name="McCouch S."/>
            <person name="Juretic N."/>
            <person name="Hoen D."/>
            <person name="Wright S."/>
            <person name="Bruskiewich R."/>
            <person name="Bureau T."/>
            <person name="Miyao A."/>
            <person name="Hirochika H."/>
            <person name="Nishikawa T."/>
            <person name="Kadowaki K."/>
            <person name="Sugiura M."/>
            <person name="Burr B."/>
            <person name="Sasaki T."/>
        </authorList>
    </citation>
    <scope>NUCLEOTIDE SEQUENCE [LARGE SCALE GENOMIC DNA]</scope>
    <source>
        <strain evidence="2">cv. Nipponbare</strain>
    </source>
</reference>
<reference evidence="1 2" key="2">
    <citation type="journal article" date="2013" name="Plant Cell Physiol.">
        <title>Rice Annotation Project Database (RAP-DB): an integrative and interactive database for rice genomics.</title>
        <authorList>
            <person name="Sakai H."/>
            <person name="Lee S.S."/>
            <person name="Tanaka T."/>
            <person name="Numa H."/>
            <person name="Kim J."/>
            <person name="Kawahara Y."/>
            <person name="Wakimoto H."/>
            <person name="Yang C.C."/>
            <person name="Iwamoto M."/>
            <person name="Abe T."/>
            <person name="Yamada Y."/>
            <person name="Muto A."/>
            <person name="Inokuchi H."/>
            <person name="Ikemura T."/>
            <person name="Matsumoto T."/>
            <person name="Sasaki T."/>
            <person name="Itoh T."/>
        </authorList>
    </citation>
    <scope>NUCLEOTIDE SEQUENCE [LARGE SCALE GENOMIC DNA]</scope>
    <source>
        <strain evidence="2">cv. Nipponbare</strain>
    </source>
</reference>
<evidence type="ECO:0000313" key="2">
    <source>
        <dbReference type="Proteomes" id="UP000059680"/>
    </source>
</evidence>
<dbReference type="Proteomes" id="UP000059680">
    <property type="component" value="Chromosome 3"/>
</dbReference>
<name>A0A0P0VY89_ORYSJ</name>
<gene>
    <name evidence="1" type="ordered locus">Os03g0387500</name>
    <name evidence="1" type="ORF">OSNPB_030387500</name>
</gene>
<dbReference type="AlphaFoldDB" id="A0A0P0VY89"/>
<dbReference type="InParanoid" id="A0A0P0VY89"/>